<protein>
    <submittedName>
        <fullName evidence="2">MOSC domain-containing protein</fullName>
    </submittedName>
</protein>
<name>A0A7V7RKA7_9BACI</name>
<dbReference type="Proteomes" id="UP000441354">
    <property type="component" value="Unassembled WGS sequence"/>
</dbReference>
<accession>A0A7V7RKA7</accession>
<dbReference type="InterPro" id="IPR011037">
    <property type="entry name" value="Pyrv_Knase-like_insert_dom_sf"/>
</dbReference>
<dbReference type="GO" id="GO:0003824">
    <property type="term" value="F:catalytic activity"/>
    <property type="evidence" value="ECO:0007669"/>
    <property type="project" value="InterPro"/>
</dbReference>
<dbReference type="RefSeq" id="WP_151574580.1">
    <property type="nucleotide sequence ID" value="NZ_WBOT01000004.1"/>
</dbReference>
<dbReference type="Gene3D" id="2.40.33.20">
    <property type="entry name" value="PK beta-barrel domain-like"/>
    <property type="match status" value="1"/>
</dbReference>
<feature type="domain" description="MOSC" evidence="1">
    <location>
        <begin position="15"/>
        <end position="240"/>
    </location>
</feature>
<dbReference type="PROSITE" id="PS51340">
    <property type="entry name" value="MOSC"/>
    <property type="match status" value="1"/>
</dbReference>
<dbReference type="InterPro" id="IPR005302">
    <property type="entry name" value="MoCF_Sase_C"/>
</dbReference>
<gene>
    <name evidence="2" type="ORF">F7732_13570</name>
</gene>
<dbReference type="Pfam" id="PF03473">
    <property type="entry name" value="MOSC"/>
    <property type="match status" value="1"/>
</dbReference>
<dbReference type="GO" id="GO:0030170">
    <property type="term" value="F:pyridoxal phosphate binding"/>
    <property type="evidence" value="ECO:0007669"/>
    <property type="project" value="InterPro"/>
</dbReference>
<reference evidence="2 3" key="1">
    <citation type="journal article" date="2014" name="Arch. Microbiol.">
        <title>Bacillus mesophilum sp. nov., strain IITR-54T, a novel 4-chlorobiphenyl dechlorinating bacterium.</title>
        <authorList>
            <person name="Manickam N."/>
            <person name="Singh N.K."/>
            <person name="Bajaj A."/>
            <person name="Kumar R.M."/>
            <person name="Kaur G."/>
            <person name="Kaur N."/>
            <person name="Bala M."/>
            <person name="Kumar A."/>
            <person name="Mayilraj S."/>
        </authorList>
    </citation>
    <scope>NUCLEOTIDE SEQUENCE [LARGE SCALE GENOMIC DNA]</scope>
    <source>
        <strain evidence="2 3">IITR-54</strain>
    </source>
</reference>
<dbReference type="GO" id="GO:0030151">
    <property type="term" value="F:molybdenum ion binding"/>
    <property type="evidence" value="ECO:0007669"/>
    <property type="project" value="InterPro"/>
</dbReference>
<evidence type="ECO:0000313" key="3">
    <source>
        <dbReference type="Proteomes" id="UP000441354"/>
    </source>
</evidence>
<keyword evidence="3" id="KW-1185">Reference proteome</keyword>
<dbReference type="OrthoDB" id="581532at2"/>
<sequence>MLIGHIEQIVRHPVKSLRGESVQTSKVMSYGLYGDRSHAYLDETKKGNFLTITQLPEMVQYSARFQGEEESDHYPRVVVETPEGEIFDWDDQHLLHEMEKKSKRAVSTVVYSPSLVPIGPIEEEHLLIVTDASLKKLEDIWGNEVDSRRFRPNLILNLTDKAPFVEEEWFGRRIQIGNEVEIELVRYCKRCMIITVDPVSGERDPSIHKTVIKERNNHFGVYASVLKTGSIQVGDEVHLSSI</sequence>
<dbReference type="Pfam" id="PF03476">
    <property type="entry name" value="MOSC_N"/>
    <property type="match status" value="1"/>
</dbReference>
<dbReference type="AlphaFoldDB" id="A0A7V7RKA7"/>
<dbReference type="EMBL" id="WBOT01000004">
    <property type="protein sequence ID" value="KAB2331699.1"/>
    <property type="molecule type" value="Genomic_DNA"/>
</dbReference>
<dbReference type="SUPFAM" id="SSF50800">
    <property type="entry name" value="PK beta-barrel domain-like"/>
    <property type="match status" value="1"/>
</dbReference>
<dbReference type="InterPro" id="IPR005303">
    <property type="entry name" value="MOCOS_middle"/>
</dbReference>
<comment type="caution">
    <text evidence="2">The sequence shown here is derived from an EMBL/GenBank/DDBJ whole genome shotgun (WGS) entry which is preliminary data.</text>
</comment>
<evidence type="ECO:0000259" key="1">
    <source>
        <dbReference type="PROSITE" id="PS51340"/>
    </source>
</evidence>
<evidence type="ECO:0000313" key="2">
    <source>
        <dbReference type="EMBL" id="KAB2331699.1"/>
    </source>
</evidence>
<proteinExistence type="predicted"/>
<organism evidence="2 3">
    <name type="scientific">Bacillus mesophilum</name>
    <dbReference type="NCBI Taxonomy" id="1071718"/>
    <lineage>
        <taxon>Bacteria</taxon>
        <taxon>Bacillati</taxon>
        <taxon>Bacillota</taxon>
        <taxon>Bacilli</taxon>
        <taxon>Bacillales</taxon>
        <taxon>Bacillaceae</taxon>
        <taxon>Bacillus</taxon>
    </lineage>
</organism>